<evidence type="ECO:0000313" key="6">
    <source>
        <dbReference type="Proteomes" id="UP000061569"/>
    </source>
</evidence>
<dbReference type="KEGG" id="lez:GLE_3674"/>
<evidence type="ECO:0000256" key="2">
    <source>
        <dbReference type="ARBA" id="ARBA00023002"/>
    </source>
</evidence>
<dbReference type="Gene3D" id="3.60.130.10">
    <property type="entry name" value="Clavaminate synthase-like"/>
    <property type="match status" value="1"/>
</dbReference>
<name>A0A0S2DKD6_LYSEN</name>
<evidence type="ECO:0000313" key="5">
    <source>
        <dbReference type="EMBL" id="ALN59018.1"/>
    </source>
</evidence>
<keyword evidence="3" id="KW-0045">Antibiotic biosynthesis</keyword>
<dbReference type="InterPro" id="IPR050411">
    <property type="entry name" value="AlphaKG_dependent_hydroxylases"/>
</dbReference>
<organism evidence="5 6">
    <name type="scientific">Lysobacter enzymogenes</name>
    <dbReference type="NCBI Taxonomy" id="69"/>
    <lineage>
        <taxon>Bacteria</taxon>
        <taxon>Pseudomonadati</taxon>
        <taxon>Pseudomonadota</taxon>
        <taxon>Gammaproteobacteria</taxon>
        <taxon>Lysobacterales</taxon>
        <taxon>Lysobacteraceae</taxon>
        <taxon>Lysobacter</taxon>
    </lineage>
</organism>
<dbReference type="Pfam" id="PF02668">
    <property type="entry name" value="TauD"/>
    <property type="match status" value="1"/>
</dbReference>
<reference evidence="5 6" key="1">
    <citation type="submission" date="2015-11" db="EMBL/GenBank/DDBJ databases">
        <title>Genome sequences of Lysobacter enzymogenes strain C3 and Lysobacter antibioticus ATCC 29479.</title>
        <authorList>
            <person name="Kobayashi D.Y."/>
        </authorList>
    </citation>
    <scope>NUCLEOTIDE SEQUENCE [LARGE SCALE GENOMIC DNA]</scope>
    <source>
        <strain evidence="5 6">C3</strain>
    </source>
</reference>
<dbReference type="PANTHER" id="PTHR10696">
    <property type="entry name" value="GAMMA-BUTYROBETAINE HYDROXYLASE-RELATED"/>
    <property type="match status" value="1"/>
</dbReference>
<dbReference type="EMBL" id="CP013140">
    <property type="protein sequence ID" value="ALN59018.1"/>
    <property type="molecule type" value="Genomic_DNA"/>
</dbReference>
<keyword evidence="2" id="KW-0560">Oxidoreductase</keyword>
<dbReference type="SUPFAM" id="SSF51197">
    <property type="entry name" value="Clavaminate synthase-like"/>
    <property type="match status" value="1"/>
</dbReference>
<dbReference type="GO" id="GO:0017000">
    <property type="term" value="P:antibiotic biosynthetic process"/>
    <property type="evidence" value="ECO:0007669"/>
    <property type="project" value="UniProtKB-KW"/>
</dbReference>
<dbReference type="PANTHER" id="PTHR10696:SF56">
    <property type="entry name" value="TAUD_TFDA-LIKE DOMAIN-CONTAINING PROTEIN"/>
    <property type="match status" value="1"/>
</dbReference>
<dbReference type="InterPro" id="IPR042098">
    <property type="entry name" value="TauD-like_sf"/>
</dbReference>
<proteinExistence type="predicted"/>
<dbReference type="PATRIC" id="fig|69.6.peg.3616"/>
<protein>
    <submittedName>
        <fullName evidence="5">Taurine catabolism dioxygenase TauD/TfdA</fullName>
    </submittedName>
</protein>
<evidence type="ECO:0000256" key="1">
    <source>
        <dbReference type="ARBA" id="ARBA00001954"/>
    </source>
</evidence>
<evidence type="ECO:0000259" key="4">
    <source>
        <dbReference type="Pfam" id="PF02668"/>
    </source>
</evidence>
<feature type="domain" description="TauD/TfdA-like" evidence="4">
    <location>
        <begin position="26"/>
        <end position="310"/>
    </location>
</feature>
<dbReference type="STRING" id="69.GLE_3674"/>
<dbReference type="Proteomes" id="UP000061569">
    <property type="component" value="Chromosome"/>
</dbReference>
<accession>A0A0S2DKD6</accession>
<dbReference type="AlphaFoldDB" id="A0A0S2DKD6"/>
<evidence type="ECO:0000256" key="3">
    <source>
        <dbReference type="ARBA" id="ARBA00023194"/>
    </source>
</evidence>
<dbReference type="InterPro" id="IPR003819">
    <property type="entry name" value="TauD/TfdA-like"/>
</dbReference>
<comment type="cofactor">
    <cofactor evidence="1">
        <name>Fe(2+)</name>
        <dbReference type="ChEBI" id="CHEBI:29033"/>
    </cofactor>
</comment>
<dbReference type="GO" id="GO:0016706">
    <property type="term" value="F:2-oxoglutarate-dependent dioxygenase activity"/>
    <property type="evidence" value="ECO:0007669"/>
    <property type="project" value="UniProtKB-ARBA"/>
</dbReference>
<keyword evidence="5" id="KW-0223">Dioxygenase</keyword>
<sequence>MDMNRKRLDGDVPAPLLVTPAHAHCDLAALLAERASEIKDDLLEHGALLFRGFAVDSVEKFGAVADQIGNARLNYTYRSTPRTSLGGGVFTATEFPQSQEIPLHCENAYQRDWPMLVAFCCLTPADVGGATPIASMREATQAIGAALMDEFEHRQVKYVRHYRPYVDLPWETVFQTDDKAEVARFCDSAGIEHEWLDEETLRTGQVCQGVANHPVTGEKLFFNQAHLFHVSSLGEETAQSMIDMFGADQLPRQSFFGDGSDIPADVLQAVRDGLNRKAYDVAWQRGDVLLLDNMQFAHGRRTFSGPRKIAVTLSNPYSGHLPG</sequence>
<gene>
    <name evidence="5" type="ORF">GLE_3674</name>
</gene>